<dbReference type="InterPro" id="IPR014875">
    <property type="entry name" value="Mor_transcription_activator"/>
</dbReference>
<gene>
    <name evidence="2" type="ORF">ACFQQA_15300</name>
</gene>
<accession>A0ABW2IYX3</accession>
<dbReference type="InterPro" id="IPR009057">
    <property type="entry name" value="Homeodomain-like_sf"/>
</dbReference>
<dbReference type="Proteomes" id="UP001596506">
    <property type="component" value="Unassembled WGS sequence"/>
</dbReference>
<reference evidence="3" key="1">
    <citation type="journal article" date="2019" name="Int. J. Syst. Evol. Microbiol.">
        <title>The Global Catalogue of Microorganisms (GCM) 10K type strain sequencing project: providing services to taxonomists for standard genome sequencing and annotation.</title>
        <authorList>
            <consortium name="The Broad Institute Genomics Platform"/>
            <consortium name="The Broad Institute Genome Sequencing Center for Infectious Disease"/>
            <person name="Wu L."/>
            <person name="Ma J."/>
        </authorList>
    </citation>
    <scope>NUCLEOTIDE SEQUENCE [LARGE SCALE GENOMIC DNA]</scope>
    <source>
        <strain evidence="3">CCUG 60559</strain>
    </source>
</reference>
<sequence>MISDLNCDTDTAVELHRILTASIIRGFALTESAAAVLADQITVEMRREAGGGPIYIPGPNREARNAKIRAAFRGNNHDELAKEFNLSRRQVERIVNR</sequence>
<dbReference type="RefSeq" id="WP_157807840.1">
    <property type="nucleotide sequence ID" value="NZ_JBHTBD010000007.1"/>
</dbReference>
<dbReference type="PANTHER" id="PTHR37812">
    <property type="entry name" value="MU-LIKE PROPHAGE FLUMU PROTEIN C"/>
    <property type="match status" value="1"/>
</dbReference>
<dbReference type="Pfam" id="PF08765">
    <property type="entry name" value="Mor"/>
    <property type="match status" value="1"/>
</dbReference>
<organism evidence="2 3">
    <name type="scientific">Marinobacter aromaticivorans</name>
    <dbReference type="NCBI Taxonomy" id="1494078"/>
    <lineage>
        <taxon>Bacteria</taxon>
        <taxon>Pseudomonadati</taxon>
        <taxon>Pseudomonadota</taxon>
        <taxon>Gammaproteobacteria</taxon>
        <taxon>Pseudomonadales</taxon>
        <taxon>Marinobacteraceae</taxon>
        <taxon>Marinobacter</taxon>
    </lineage>
</organism>
<feature type="domain" description="Mor transcription activator" evidence="1">
    <location>
        <begin position="14"/>
        <end position="97"/>
    </location>
</feature>
<dbReference type="Gene3D" id="1.10.10.60">
    <property type="entry name" value="Homeodomain-like"/>
    <property type="match status" value="1"/>
</dbReference>
<evidence type="ECO:0000313" key="2">
    <source>
        <dbReference type="EMBL" id="MFC7296088.1"/>
    </source>
</evidence>
<dbReference type="EMBL" id="JBHTBD010000007">
    <property type="protein sequence ID" value="MFC7296088.1"/>
    <property type="molecule type" value="Genomic_DNA"/>
</dbReference>
<comment type="caution">
    <text evidence="2">The sequence shown here is derived from an EMBL/GenBank/DDBJ whole genome shotgun (WGS) entry which is preliminary data.</text>
</comment>
<protein>
    <submittedName>
        <fullName evidence="2">Mor transcription activator family protein</fullName>
    </submittedName>
</protein>
<keyword evidence="3" id="KW-1185">Reference proteome</keyword>
<dbReference type="PANTHER" id="PTHR37812:SF1">
    <property type="entry name" value="MU-LIKE PROPHAGE FLUMU PROTEIN C"/>
    <property type="match status" value="1"/>
</dbReference>
<proteinExistence type="predicted"/>
<evidence type="ECO:0000313" key="3">
    <source>
        <dbReference type="Proteomes" id="UP001596506"/>
    </source>
</evidence>
<dbReference type="SUPFAM" id="SSF46689">
    <property type="entry name" value="Homeodomain-like"/>
    <property type="match status" value="1"/>
</dbReference>
<dbReference type="InterPro" id="IPR052411">
    <property type="entry name" value="c-mor_Regulatory_Protein"/>
</dbReference>
<evidence type="ECO:0000259" key="1">
    <source>
        <dbReference type="Pfam" id="PF08765"/>
    </source>
</evidence>
<name>A0ABW2IYX3_9GAMM</name>